<reference evidence="3" key="1">
    <citation type="submission" date="2013-02" db="EMBL/GenBank/DDBJ databases">
        <authorList>
            <person name="Hughes D."/>
        </authorList>
    </citation>
    <scope>NUCLEOTIDE SEQUENCE</scope>
    <source>
        <strain>Durham</strain>
        <strain evidence="3">NC isolate 2 -- Noor lab</strain>
    </source>
</reference>
<dbReference type="InterPro" id="IPR015943">
    <property type="entry name" value="WD40/YVTN_repeat-like_dom_sf"/>
</dbReference>
<reference evidence="2" key="2">
    <citation type="submission" date="2015-06" db="UniProtKB">
        <authorList>
            <consortium name="EnsemblMetazoa"/>
        </authorList>
    </citation>
    <scope>IDENTIFICATION</scope>
</reference>
<dbReference type="Gene3D" id="2.130.10.10">
    <property type="entry name" value="YVTN repeat-like/Quinoprotein amine dehydrogenase"/>
    <property type="match status" value="2"/>
</dbReference>
<organism evidence="2 3">
    <name type="scientific">Megaselia scalaris</name>
    <name type="common">Humpbacked fly</name>
    <name type="synonym">Phora scalaris</name>
    <dbReference type="NCBI Taxonomy" id="36166"/>
    <lineage>
        <taxon>Eukaryota</taxon>
        <taxon>Metazoa</taxon>
        <taxon>Ecdysozoa</taxon>
        <taxon>Arthropoda</taxon>
        <taxon>Hexapoda</taxon>
        <taxon>Insecta</taxon>
        <taxon>Pterygota</taxon>
        <taxon>Neoptera</taxon>
        <taxon>Endopterygota</taxon>
        <taxon>Diptera</taxon>
        <taxon>Brachycera</taxon>
        <taxon>Muscomorpha</taxon>
        <taxon>Platypezoidea</taxon>
        <taxon>Phoridae</taxon>
        <taxon>Megaseliini</taxon>
        <taxon>Megaselia</taxon>
    </lineage>
</organism>
<dbReference type="PANTHER" id="PTHR44675:SF1">
    <property type="entry name" value="P21-ACTIVATED PROTEIN KINASE-INTERACTING PROTEIN 1"/>
    <property type="match status" value="1"/>
</dbReference>
<dbReference type="SMART" id="SM00320">
    <property type="entry name" value="WD40"/>
    <property type="match status" value="5"/>
</dbReference>
<protein>
    <submittedName>
        <fullName evidence="2">Uncharacterized protein</fullName>
    </submittedName>
</protein>
<dbReference type="EnsemblMetazoa" id="MESCA008445-RA">
    <property type="protein sequence ID" value="MESCA008445-PA"/>
    <property type="gene ID" value="MESCA008445"/>
</dbReference>
<sequence>MTQSFADRSHAGSVRSLAVSGKYVASGGADDRIFVYDMKQRNQTQILQHHVGTVNALEFTPDSSHLLSVGSDGHFVATRIGSWMIEGNWRKAHGGSQVTHLTCHPSGKLALTLGSDLILRTWNLVKGRVAYKTNVKGKKTLGHTPDCIHWSTEGNYFTIAGQRCVEIWSIENADVISTIKTTSRPVCICWIDEEHLLVGLENGKILIHSLSEETEDQKTVECEGHSSRVKCLSSNGNVLVSASR</sequence>
<dbReference type="OMA" id="QGSIKCM"/>
<dbReference type="InterPro" id="IPR051959">
    <property type="entry name" value="PAK1-Kinase_Regulator"/>
</dbReference>
<dbReference type="STRING" id="36166.T1GXA2"/>
<accession>T1GXA2</accession>
<dbReference type="InterPro" id="IPR001680">
    <property type="entry name" value="WD40_rpt"/>
</dbReference>
<evidence type="ECO:0000256" key="1">
    <source>
        <dbReference type="ARBA" id="ARBA00045213"/>
    </source>
</evidence>
<name>T1GXA2_MEGSC</name>
<dbReference type="SUPFAM" id="SSF50978">
    <property type="entry name" value="WD40 repeat-like"/>
    <property type="match status" value="1"/>
</dbReference>
<proteinExistence type="predicted"/>
<evidence type="ECO:0000313" key="2">
    <source>
        <dbReference type="EnsemblMetazoa" id="MESCA008445-PA"/>
    </source>
</evidence>
<evidence type="ECO:0000313" key="3">
    <source>
        <dbReference type="Proteomes" id="UP000015102"/>
    </source>
</evidence>
<dbReference type="InterPro" id="IPR036322">
    <property type="entry name" value="WD40_repeat_dom_sf"/>
</dbReference>
<dbReference type="HOGENOM" id="CLU_031466_2_0_1"/>
<dbReference type="Proteomes" id="UP000015102">
    <property type="component" value="Unassembled WGS sequence"/>
</dbReference>
<dbReference type="EMBL" id="CAQQ02158469">
    <property type="status" value="NOT_ANNOTATED_CDS"/>
    <property type="molecule type" value="Genomic_DNA"/>
</dbReference>
<dbReference type="PANTHER" id="PTHR44675">
    <property type="entry name" value="PAK1 INTERACTING PROTEIN 1"/>
    <property type="match status" value="1"/>
</dbReference>
<keyword evidence="3" id="KW-1185">Reference proteome</keyword>
<comment type="function">
    <text evidence="1">Negatively regulates the PAK1 kinase. PAK1 is a member of the PAK kinase family, which has been shown to play a positive role in the regulation of signaling pathways involving MAPK8 and RELA. PAK1 exists as an inactive homodimer, which is activated by binding of small GTPases such as CDC42 to an N-terminal regulatory domain. PAK1IP1 also binds to the N-terminus of PAK1, and inhibits the specific activation of PAK1 by CDC42. May be involved in ribosomal large subunit assembly.</text>
</comment>
<dbReference type="Pfam" id="PF00400">
    <property type="entry name" value="WD40"/>
    <property type="match status" value="3"/>
</dbReference>
<dbReference type="AlphaFoldDB" id="T1GXA2"/>